<dbReference type="InterPro" id="IPR003598">
    <property type="entry name" value="Ig_sub2"/>
</dbReference>
<evidence type="ECO:0000313" key="5">
    <source>
        <dbReference type="RefSeq" id="XP_025835325.1"/>
    </source>
</evidence>
<proteinExistence type="predicted"/>
<dbReference type="CDD" id="cd00096">
    <property type="entry name" value="Ig"/>
    <property type="match status" value="1"/>
</dbReference>
<feature type="domain" description="Ig-like" evidence="3">
    <location>
        <begin position="153"/>
        <end position="235"/>
    </location>
</feature>
<dbReference type="KEGG" id="apln:112906015"/>
<evidence type="ECO:0000256" key="2">
    <source>
        <dbReference type="SAM" id="MobiDB-lite"/>
    </source>
</evidence>
<keyword evidence="4" id="KW-1185">Reference proteome</keyword>
<feature type="domain" description="Ig-like" evidence="3">
    <location>
        <begin position="54"/>
        <end position="142"/>
    </location>
</feature>
<evidence type="ECO:0000256" key="1">
    <source>
        <dbReference type="ARBA" id="ARBA00023319"/>
    </source>
</evidence>
<dbReference type="InterPro" id="IPR007110">
    <property type="entry name" value="Ig-like_dom"/>
</dbReference>
<feature type="compositionally biased region" description="Acidic residues" evidence="2">
    <location>
        <begin position="18"/>
        <end position="50"/>
    </location>
</feature>
<dbReference type="PANTHER" id="PTHR10075">
    <property type="entry name" value="BASIGIN RELATED"/>
    <property type="match status" value="1"/>
</dbReference>
<feature type="non-terminal residue" evidence="5">
    <location>
        <position position="237"/>
    </location>
</feature>
<dbReference type="GO" id="GO:0007411">
    <property type="term" value="P:axon guidance"/>
    <property type="evidence" value="ECO:0007669"/>
    <property type="project" value="TreeGrafter"/>
</dbReference>
<dbReference type="GO" id="GO:0098632">
    <property type="term" value="F:cell-cell adhesion mediator activity"/>
    <property type="evidence" value="ECO:0007669"/>
    <property type="project" value="TreeGrafter"/>
</dbReference>
<dbReference type="AlphaFoldDB" id="A0A7F5RHG7"/>
<dbReference type="GO" id="GO:0005886">
    <property type="term" value="C:plasma membrane"/>
    <property type="evidence" value="ECO:0007669"/>
    <property type="project" value="TreeGrafter"/>
</dbReference>
<keyword evidence="1" id="KW-0393">Immunoglobulin domain</keyword>
<dbReference type="InParanoid" id="A0A7F5RHG7"/>
<dbReference type="SUPFAM" id="SSF48726">
    <property type="entry name" value="Immunoglobulin"/>
    <property type="match status" value="2"/>
</dbReference>
<dbReference type="Gene3D" id="2.60.40.10">
    <property type="entry name" value="Immunoglobulins"/>
    <property type="match status" value="2"/>
</dbReference>
<dbReference type="InterPro" id="IPR036179">
    <property type="entry name" value="Ig-like_dom_sf"/>
</dbReference>
<dbReference type="SMART" id="SM00408">
    <property type="entry name" value="IGc2"/>
    <property type="match status" value="2"/>
</dbReference>
<dbReference type="InterPro" id="IPR013783">
    <property type="entry name" value="Ig-like_fold"/>
</dbReference>
<sequence length="237" mass="26252">MLPSFFSVLAYSAPSANEDYDPEFGEDDKDMQNDNNDDYGDEDEGEDSPDLPEPTINTVGQDFIARENETVYLPCDASNADTLVTFWSKNGDYIFQDDIRFNNFGKNYQLFPNRTLVIKNVEANYTGDYTCSVVSSETSQISITHRLFVQSSPSIISLEAANNKTVYEHGERLVLVCKASGYPKPTIIWSFKGQGIVGEGDSITIDNISHTDAGSYQCLADNKIGIPAHKAIRISVV</sequence>
<feature type="region of interest" description="Disordered" evidence="2">
    <location>
        <begin position="15"/>
        <end position="55"/>
    </location>
</feature>
<dbReference type="OrthoDB" id="6159398at2759"/>
<dbReference type="SMART" id="SM00409">
    <property type="entry name" value="IG"/>
    <property type="match status" value="2"/>
</dbReference>
<reference evidence="5" key="1">
    <citation type="submission" date="2025-08" db="UniProtKB">
        <authorList>
            <consortium name="RefSeq"/>
        </authorList>
    </citation>
    <scope>IDENTIFICATION</scope>
    <source>
        <tissue evidence="5">Entire body</tissue>
    </source>
</reference>
<dbReference type="GeneID" id="112906015"/>
<dbReference type="PANTHER" id="PTHR10075:SF14">
    <property type="entry name" value="CELL ADHESION MOLECULE DSCAM2-RELATED"/>
    <property type="match status" value="1"/>
</dbReference>
<organism evidence="4 5">
    <name type="scientific">Agrilus planipennis</name>
    <name type="common">Emerald ash borer</name>
    <name type="synonym">Agrilus marcopoli</name>
    <dbReference type="NCBI Taxonomy" id="224129"/>
    <lineage>
        <taxon>Eukaryota</taxon>
        <taxon>Metazoa</taxon>
        <taxon>Ecdysozoa</taxon>
        <taxon>Arthropoda</taxon>
        <taxon>Hexapoda</taxon>
        <taxon>Insecta</taxon>
        <taxon>Pterygota</taxon>
        <taxon>Neoptera</taxon>
        <taxon>Endopterygota</taxon>
        <taxon>Coleoptera</taxon>
        <taxon>Polyphaga</taxon>
        <taxon>Elateriformia</taxon>
        <taxon>Buprestoidea</taxon>
        <taxon>Buprestidae</taxon>
        <taxon>Agrilinae</taxon>
        <taxon>Agrilus</taxon>
    </lineage>
</organism>
<dbReference type="RefSeq" id="XP_025835325.1">
    <property type="nucleotide sequence ID" value="XM_025979540.1"/>
</dbReference>
<dbReference type="Proteomes" id="UP000192223">
    <property type="component" value="Unplaced"/>
</dbReference>
<evidence type="ECO:0000259" key="3">
    <source>
        <dbReference type="PROSITE" id="PS50835"/>
    </source>
</evidence>
<dbReference type="PROSITE" id="PS50835">
    <property type="entry name" value="IG_LIKE"/>
    <property type="match status" value="2"/>
</dbReference>
<dbReference type="GO" id="GO:0030424">
    <property type="term" value="C:axon"/>
    <property type="evidence" value="ECO:0007669"/>
    <property type="project" value="TreeGrafter"/>
</dbReference>
<dbReference type="GO" id="GO:0070593">
    <property type="term" value="P:dendrite self-avoidance"/>
    <property type="evidence" value="ECO:0007669"/>
    <property type="project" value="TreeGrafter"/>
</dbReference>
<evidence type="ECO:0000313" key="4">
    <source>
        <dbReference type="Proteomes" id="UP000192223"/>
    </source>
</evidence>
<name>A0A7F5RHG7_AGRPL</name>
<accession>A0A7F5RHG7</accession>
<dbReference type="GO" id="GO:0007156">
    <property type="term" value="P:homophilic cell adhesion via plasma membrane adhesion molecules"/>
    <property type="evidence" value="ECO:0007669"/>
    <property type="project" value="TreeGrafter"/>
</dbReference>
<dbReference type="Pfam" id="PF13927">
    <property type="entry name" value="Ig_3"/>
    <property type="match status" value="2"/>
</dbReference>
<gene>
    <name evidence="5" type="primary">LOC112906015</name>
</gene>
<protein>
    <submittedName>
        <fullName evidence="5">Protein amalgam-like</fullName>
    </submittedName>
</protein>
<dbReference type="InterPro" id="IPR003599">
    <property type="entry name" value="Ig_sub"/>
</dbReference>